<protein>
    <submittedName>
        <fullName evidence="3">Uncharacterized protein</fullName>
    </submittedName>
</protein>
<dbReference type="Proteomes" id="UP001058271">
    <property type="component" value="Chromosome"/>
</dbReference>
<evidence type="ECO:0000256" key="1">
    <source>
        <dbReference type="SAM" id="MobiDB-lite"/>
    </source>
</evidence>
<dbReference type="RefSeq" id="WP_260724049.1">
    <property type="nucleotide sequence ID" value="NZ_BAAABS010000052.1"/>
</dbReference>
<evidence type="ECO:0000313" key="3">
    <source>
        <dbReference type="EMBL" id="UWZ34716.1"/>
    </source>
</evidence>
<feature type="compositionally biased region" description="Pro residues" evidence="1">
    <location>
        <begin position="37"/>
        <end position="59"/>
    </location>
</feature>
<sequence length="258" mass="27274">MSTYQPPAGPNPGFGEPWPAGAPNGFEARGGFGPPARSGPPSSPAAPGGFGPPPMAPPAKPKRQGPVTILAVLLIGLTLLCCGVPSAGIGAALGGGLTQPDGPSEPPNMPAEFPNTNQRYLPGTTINDVAEQWMKKDNGWVCTPPEQADYRLSEAKNRLECVPTDKDLKYDVDVAIEYDGDNQLTQVEASCNFKPGAEMCRSLFATMADVLYLNRSENRKPAEEWASKNVDTDNTTVIGGIRLTVSLSPHQITAIPYS</sequence>
<feature type="transmembrane region" description="Helical" evidence="2">
    <location>
        <begin position="69"/>
        <end position="93"/>
    </location>
</feature>
<gene>
    <name evidence="3" type="ORF">Drose_26350</name>
</gene>
<evidence type="ECO:0000313" key="4">
    <source>
        <dbReference type="Proteomes" id="UP001058271"/>
    </source>
</evidence>
<name>A0ABY5YY82_9ACTN</name>
<keyword evidence="4" id="KW-1185">Reference proteome</keyword>
<reference evidence="3" key="1">
    <citation type="submission" date="2021-04" db="EMBL/GenBank/DDBJ databases">
        <title>Biosynthetic gene clusters of Dactylosporangioum roseum.</title>
        <authorList>
            <person name="Hartkoorn R.C."/>
            <person name="Beaudoing E."/>
            <person name="Hot D."/>
            <person name="Moureu S."/>
        </authorList>
    </citation>
    <scope>NUCLEOTIDE SEQUENCE</scope>
    <source>
        <strain evidence="3">NRRL B-16295</strain>
    </source>
</reference>
<evidence type="ECO:0000256" key="2">
    <source>
        <dbReference type="SAM" id="Phobius"/>
    </source>
</evidence>
<accession>A0ABY5YY82</accession>
<keyword evidence="2" id="KW-1133">Transmembrane helix</keyword>
<keyword evidence="2" id="KW-0812">Transmembrane</keyword>
<proteinExistence type="predicted"/>
<organism evidence="3 4">
    <name type="scientific">Dactylosporangium roseum</name>
    <dbReference type="NCBI Taxonomy" id="47989"/>
    <lineage>
        <taxon>Bacteria</taxon>
        <taxon>Bacillati</taxon>
        <taxon>Actinomycetota</taxon>
        <taxon>Actinomycetes</taxon>
        <taxon>Micromonosporales</taxon>
        <taxon>Micromonosporaceae</taxon>
        <taxon>Dactylosporangium</taxon>
    </lineage>
</organism>
<keyword evidence="2" id="KW-0472">Membrane</keyword>
<dbReference type="EMBL" id="CP073721">
    <property type="protein sequence ID" value="UWZ34716.1"/>
    <property type="molecule type" value="Genomic_DNA"/>
</dbReference>
<feature type="region of interest" description="Disordered" evidence="1">
    <location>
        <begin position="1"/>
        <end position="63"/>
    </location>
</feature>